<sequence length="129" mass="15377">EENSIDLCSMIFLLSAIHPDKMSSVLKKIHKVLKPDGYLLFRDYGLYDHAMFRFARQRQHKLSDNFYVRQDGTRAYFFSIEYLTNLLNACQFHIDELSYVFKETVNVKEEICVPRVFIQGKFKKRKPDE</sequence>
<dbReference type="GO" id="GO:0008173">
    <property type="term" value="F:RNA methyltransferase activity"/>
    <property type="evidence" value="ECO:0007669"/>
    <property type="project" value="UniProtKB-ARBA"/>
</dbReference>
<dbReference type="Gene3D" id="3.40.50.150">
    <property type="entry name" value="Vaccinia Virus protein VP39"/>
    <property type="match status" value="1"/>
</dbReference>
<dbReference type="EMBL" id="CAJOBI010324487">
    <property type="protein sequence ID" value="CAF5189795.1"/>
    <property type="molecule type" value="Genomic_DNA"/>
</dbReference>
<evidence type="ECO:0000256" key="3">
    <source>
        <dbReference type="ARBA" id="ARBA00022679"/>
    </source>
</evidence>
<gene>
    <name evidence="4" type="ORF">SMN809_LOCUS71862</name>
</gene>
<evidence type="ECO:0000256" key="2">
    <source>
        <dbReference type="ARBA" id="ARBA00022603"/>
    </source>
</evidence>
<dbReference type="GO" id="GO:0032259">
    <property type="term" value="P:methylation"/>
    <property type="evidence" value="ECO:0007669"/>
    <property type="project" value="UniProtKB-KW"/>
</dbReference>
<dbReference type="InterPro" id="IPR029063">
    <property type="entry name" value="SAM-dependent_MTases_sf"/>
</dbReference>
<comment type="caution">
    <text evidence="4">The sequence shown here is derived from an EMBL/GenBank/DDBJ whole genome shotgun (WGS) entry which is preliminary data.</text>
</comment>
<name>A0A8S3HYP3_9BILA</name>
<evidence type="ECO:0000313" key="4">
    <source>
        <dbReference type="EMBL" id="CAF5189795.1"/>
    </source>
</evidence>
<dbReference type="InterPro" id="IPR026113">
    <property type="entry name" value="METTL2/6/8-like"/>
</dbReference>
<accession>A0A8S3HYP3</accession>
<dbReference type="Proteomes" id="UP000676336">
    <property type="component" value="Unassembled WGS sequence"/>
</dbReference>
<dbReference type="PANTHER" id="PTHR22809">
    <property type="entry name" value="METHYLTRANSFERASE-RELATED"/>
    <property type="match status" value="1"/>
</dbReference>
<dbReference type="GO" id="GO:0008757">
    <property type="term" value="F:S-adenosylmethionine-dependent methyltransferase activity"/>
    <property type="evidence" value="ECO:0007669"/>
    <property type="project" value="UniProtKB-ARBA"/>
</dbReference>
<keyword evidence="3" id="KW-0808">Transferase</keyword>
<feature type="non-terminal residue" evidence="4">
    <location>
        <position position="1"/>
    </location>
</feature>
<keyword evidence="2" id="KW-0489">Methyltransferase</keyword>
<dbReference type="SUPFAM" id="SSF53335">
    <property type="entry name" value="S-adenosyl-L-methionine-dependent methyltransferases"/>
    <property type="match status" value="1"/>
</dbReference>
<evidence type="ECO:0000256" key="1">
    <source>
        <dbReference type="ARBA" id="ARBA00009725"/>
    </source>
</evidence>
<dbReference type="Pfam" id="PF13489">
    <property type="entry name" value="Methyltransf_23"/>
    <property type="match status" value="1"/>
</dbReference>
<comment type="similarity">
    <text evidence="1">Belongs to the methyltransferase superfamily. METL family.</text>
</comment>
<evidence type="ECO:0008006" key="6">
    <source>
        <dbReference type="Google" id="ProtNLM"/>
    </source>
</evidence>
<dbReference type="AlphaFoldDB" id="A0A8S3HYP3"/>
<reference evidence="4" key="1">
    <citation type="submission" date="2021-02" db="EMBL/GenBank/DDBJ databases">
        <authorList>
            <person name="Nowell W R."/>
        </authorList>
    </citation>
    <scope>NUCLEOTIDE SEQUENCE</scope>
</reference>
<evidence type="ECO:0000313" key="5">
    <source>
        <dbReference type="Proteomes" id="UP000676336"/>
    </source>
</evidence>
<organism evidence="4 5">
    <name type="scientific">Rotaria magnacalcarata</name>
    <dbReference type="NCBI Taxonomy" id="392030"/>
    <lineage>
        <taxon>Eukaryota</taxon>
        <taxon>Metazoa</taxon>
        <taxon>Spiralia</taxon>
        <taxon>Gnathifera</taxon>
        <taxon>Rotifera</taxon>
        <taxon>Eurotatoria</taxon>
        <taxon>Bdelloidea</taxon>
        <taxon>Philodinida</taxon>
        <taxon>Philodinidae</taxon>
        <taxon>Rotaria</taxon>
    </lineage>
</organism>
<dbReference type="PANTHER" id="PTHR22809:SF5">
    <property type="entry name" value="TRNA N(3)-METHYLCYTIDINE METHYLTRANSFERASE METTL6"/>
    <property type="match status" value="1"/>
</dbReference>
<proteinExistence type="inferred from homology"/>
<protein>
    <recommendedName>
        <fullName evidence="6">Methyltransferase-like protein 6</fullName>
    </recommendedName>
</protein>